<organism evidence="8 9">
    <name type="scientific">Geoanaerobacter pelophilus</name>
    <dbReference type="NCBI Taxonomy" id="60036"/>
    <lineage>
        <taxon>Bacteria</taxon>
        <taxon>Pseudomonadati</taxon>
        <taxon>Thermodesulfobacteriota</taxon>
        <taxon>Desulfuromonadia</taxon>
        <taxon>Geobacterales</taxon>
        <taxon>Geobacteraceae</taxon>
        <taxon>Geoanaerobacter</taxon>
    </lineage>
</organism>
<keyword evidence="4 6" id="KW-0689">Ribosomal protein</keyword>
<dbReference type="InterPro" id="IPR036164">
    <property type="entry name" value="bL21-like_sf"/>
</dbReference>
<comment type="function">
    <text evidence="6 7">This protein binds to 23S rRNA in the presence of protein L20.</text>
</comment>
<dbReference type="Proteomes" id="UP000194153">
    <property type="component" value="Unassembled WGS sequence"/>
</dbReference>
<evidence type="ECO:0000256" key="2">
    <source>
        <dbReference type="ARBA" id="ARBA00022730"/>
    </source>
</evidence>
<dbReference type="SUPFAM" id="SSF141091">
    <property type="entry name" value="L21p-like"/>
    <property type="match status" value="1"/>
</dbReference>
<dbReference type="NCBIfam" id="TIGR00061">
    <property type="entry name" value="L21"/>
    <property type="match status" value="1"/>
</dbReference>
<dbReference type="GO" id="GO:0005840">
    <property type="term" value="C:ribosome"/>
    <property type="evidence" value="ECO:0007669"/>
    <property type="project" value="UniProtKB-KW"/>
</dbReference>
<name>A0ABQ0MM58_9BACT</name>
<comment type="caution">
    <text evidence="8">The sequence shown here is derived from an EMBL/GenBank/DDBJ whole genome shotgun (WGS) entry which is preliminary data.</text>
</comment>
<evidence type="ECO:0000256" key="7">
    <source>
        <dbReference type="RuleBase" id="RU000562"/>
    </source>
</evidence>
<keyword evidence="9" id="KW-1185">Reference proteome</keyword>
<gene>
    <name evidence="6" type="primary">rplU</name>
    <name evidence="8" type="ORF">GPEL0_01r4368</name>
</gene>
<proteinExistence type="inferred from homology"/>
<evidence type="ECO:0000256" key="1">
    <source>
        <dbReference type="ARBA" id="ARBA00008563"/>
    </source>
</evidence>
<keyword evidence="2 6" id="KW-0699">rRNA-binding</keyword>
<reference evidence="8 9" key="1">
    <citation type="submission" date="2017-04" db="EMBL/GenBank/DDBJ databases">
        <authorList>
            <consortium name="Geobacter pelophilus Genome Sequencing"/>
            <person name="Aoyagi T."/>
            <person name="Koike H."/>
            <person name="Hori T."/>
        </authorList>
    </citation>
    <scope>NUCLEOTIDE SEQUENCE [LARGE SCALE GENOMIC DNA]</scope>
    <source>
        <strain evidence="8 9">Drf2</strain>
    </source>
</reference>
<comment type="subunit">
    <text evidence="6">Part of the 50S ribosomal subunit. Contacts protein L20.</text>
</comment>
<dbReference type="InterPro" id="IPR001787">
    <property type="entry name" value="Ribosomal_bL21"/>
</dbReference>
<evidence type="ECO:0000256" key="4">
    <source>
        <dbReference type="ARBA" id="ARBA00022980"/>
    </source>
</evidence>
<reference evidence="9" key="2">
    <citation type="submission" date="2017-05" db="EMBL/GenBank/DDBJ databases">
        <title>Draft genome sequence of Geobacter pelophilus, a iron(III)-reducing bacteria.</title>
        <authorList>
            <person name="Aoyagi T."/>
            <person name="Koike H."/>
            <person name="Morita T."/>
            <person name="Sato Y."/>
            <person name="Habe H."/>
            <person name="Hori T."/>
        </authorList>
    </citation>
    <scope>NUCLEOTIDE SEQUENCE [LARGE SCALE GENOMIC DNA]</scope>
    <source>
        <strain evidence="9">Drf2</strain>
    </source>
</reference>
<accession>A0ABQ0MM58</accession>
<dbReference type="PROSITE" id="PS01169">
    <property type="entry name" value="RIBOSOMAL_L21"/>
    <property type="match status" value="1"/>
</dbReference>
<keyword evidence="5 6" id="KW-0687">Ribonucleoprotein</keyword>
<dbReference type="PANTHER" id="PTHR21349:SF0">
    <property type="entry name" value="LARGE RIBOSOMAL SUBUNIT PROTEIN BL21M"/>
    <property type="match status" value="1"/>
</dbReference>
<dbReference type="Pfam" id="PF00829">
    <property type="entry name" value="Ribosomal_L21p"/>
    <property type="match status" value="1"/>
</dbReference>
<sequence>MVKFMYAVVKTGGKQYKVSEGDFLKVEKLEGAVGDTVEFSEILMVGGDKVVIGTPLVPSASVVGKIVEQGKDKKILVFKSKRRKNTRKLNGHRQLRTILKIEKINA</sequence>
<evidence type="ECO:0000256" key="3">
    <source>
        <dbReference type="ARBA" id="ARBA00022884"/>
    </source>
</evidence>
<dbReference type="HAMAP" id="MF_01363">
    <property type="entry name" value="Ribosomal_bL21"/>
    <property type="match status" value="1"/>
</dbReference>
<evidence type="ECO:0000256" key="5">
    <source>
        <dbReference type="ARBA" id="ARBA00023274"/>
    </source>
</evidence>
<keyword evidence="3 6" id="KW-0694">RNA-binding</keyword>
<evidence type="ECO:0000313" key="8">
    <source>
        <dbReference type="EMBL" id="GAW68162.1"/>
    </source>
</evidence>
<dbReference type="EMBL" id="BDQG01000001">
    <property type="protein sequence ID" value="GAW68162.1"/>
    <property type="molecule type" value="Genomic_DNA"/>
</dbReference>
<protein>
    <recommendedName>
        <fullName evidence="6">Large ribosomal subunit protein bL21</fullName>
    </recommendedName>
</protein>
<evidence type="ECO:0000256" key="6">
    <source>
        <dbReference type="HAMAP-Rule" id="MF_01363"/>
    </source>
</evidence>
<evidence type="ECO:0000313" key="9">
    <source>
        <dbReference type="Proteomes" id="UP000194153"/>
    </source>
</evidence>
<comment type="similarity">
    <text evidence="1 6 7">Belongs to the bacterial ribosomal protein bL21 family.</text>
</comment>
<dbReference type="PANTHER" id="PTHR21349">
    <property type="entry name" value="50S RIBOSOMAL PROTEIN L21"/>
    <property type="match status" value="1"/>
</dbReference>
<dbReference type="InterPro" id="IPR028909">
    <property type="entry name" value="bL21-like"/>
</dbReference>
<dbReference type="InterPro" id="IPR018258">
    <property type="entry name" value="Ribosomal_bL21_CS"/>
</dbReference>